<name>A0ABQ8AJB4_BRANA</name>
<keyword evidence="2" id="KW-1185">Reference proteome</keyword>
<evidence type="ECO:0000313" key="1">
    <source>
        <dbReference type="EMBL" id="KAH0892120.1"/>
    </source>
</evidence>
<gene>
    <name evidence="1" type="ORF">HID58_054549</name>
</gene>
<comment type="caution">
    <text evidence="1">The sequence shown here is derived from an EMBL/GenBank/DDBJ whole genome shotgun (WGS) entry which is preliminary data.</text>
</comment>
<reference evidence="1 2" key="1">
    <citation type="submission" date="2021-05" db="EMBL/GenBank/DDBJ databases">
        <title>Genome Assembly of Synthetic Allotetraploid Brassica napus Reveals Homoeologous Exchanges between Subgenomes.</title>
        <authorList>
            <person name="Davis J.T."/>
        </authorList>
    </citation>
    <scope>NUCLEOTIDE SEQUENCE [LARGE SCALE GENOMIC DNA]</scope>
    <source>
        <strain evidence="2">cv. Da-Ae</strain>
        <tissue evidence="1">Seedling</tissue>
    </source>
</reference>
<dbReference type="EMBL" id="JAGKQM010000013">
    <property type="protein sequence ID" value="KAH0892120.1"/>
    <property type="molecule type" value="Genomic_DNA"/>
</dbReference>
<proteinExistence type="predicted"/>
<sequence>MLDVSAVAILVDGVDNRESFVVIGGREFRGGIVSEGGKCSGRPRILSRASFFTLNFFSNPSTIETPQDRHNNREHKHLMLQGIGKAGSIFGEVHISSETEANMRIKEALPGGDQRALRGACCYYIFNNRFFLPVAELFLESISSDLGFSGDTLAEGVGSWICSVFNY</sequence>
<evidence type="ECO:0000313" key="2">
    <source>
        <dbReference type="Proteomes" id="UP000824890"/>
    </source>
</evidence>
<dbReference type="Proteomes" id="UP000824890">
    <property type="component" value="Unassembled WGS sequence"/>
</dbReference>
<protein>
    <submittedName>
        <fullName evidence="1">Uncharacterized protein</fullName>
    </submittedName>
</protein>
<accession>A0ABQ8AJB4</accession>
<organism evidence="1 2">
    <name type="scientific">Brassica napus</name>
    <name type="common">Rape</name>
    <dbReference type="NCBI Taxonomy" id="3708"/>
    <lineage>
        <taxon>Eukaryota</taxon>
        <taxon>Viridiplantae</taxon>
        <taxon>Streptophyta</taxon>
        <taxon>Embryophyta</taxon>
        <taxon>Tracheophyta</taxon>
        <taxon>Spermatophyta</taxon>
        <taxon>Magnoliopsida</taxon>
        <taxon>eudicotyledons</taxon>
        <taxon>Gunneridae</taxon>
        <taxon>Pentapetalae</taxon>
        <taxon>rosids</taxon>
        <taxon>malvids</taxon>
        <taxon>Brassicales</taxon>
        <taxon>Brassicaceae</taxon>
        <taxon>Brassiceae</taxon>
        <taxon>Brassica</taxon>
    </lineage>
</organism>